<accession>A0ABN8JZ79</accession>
<dbReference type="RefSeq" id="WP_254019018.1">
    <property type="nucleotide sequence ID" value="NZ_CAKXZT010000126.1"/>
</dbReference>
<proteinExistence type="predicted"/>
<dbReference type="EC" id="2.7.13.3" evidence="2"/>
<dbReference type="InterPro" id="IPR035965">
    <property type="entry name" value="PAS-like_dom_sf"/>
</dbReference>
<evidence type="ECO:0000256" key="2">
    <source>
        <dbReference type="ARBA" id="ARBA00012438"/>
    </source>
</evidence>
<protein>
    <recommendedName>
        <fullName evidence="2">histidine kinase</fullName>
        <ecNumber evidence="2">2.7.13.3</ecNumber>
    </recommendedName>
</protein>
<dbReference type="Proteomes" id="UP001153050">
    <property type="component" value="Unassembled WGS sequence"/>
</dbReference>
<dbReference type="SUPFAM" id="SSF55785">
    <property type="entry name" value="PYP-like sensor domain (PAS domain)"/>
    <property type="match status" value="1"/>
</dbReference>
<dbReference type="Pfam" id="PF02518">
    <property type="entry name" value="HATPase_c"/>
    <property type="match status" value="1"/>
</dbReference>
<dbReference type="Pfam" id="PF07568">
    <property type="entry name" value="HisKA_2"/>
    <property type="match status" value="1"/>
</dbReference>
<reference evidence="9 10" key="1">
    <citation type="submission" date="2022-03" db="EMBL/GenBank/DDBJ databases">
        <authorList>
            <person name="Brunel B."/>
        </authorList>
    </citation>
    <scope>NUCLEOTIDE SEQUENCE [LARGE SCALE GENOMIC DNA]</scope>
    <source>
        <strain evidence="9">STM5069sample</strain>
    </source>
</reference>
<dbReference type="SMART" id="SM00387">
    <property type="entry name" value="HATPase_c"/>
    <property type="match status" value="1"/>
</dbReference>
<dbReference type="PANTHER" id="PTHR41523">
    <property type="entry name" value="TWO-COMPONENT SYSTEM SENSOR PROTEIN"/>
    <property type="match status" value="1"/>
</dbReference>
<evidence type="ECO:0000313" key="10">
    <source>
        <dbReference type="Proteomes" id="UP001153050"/>
    </source>
</evidence>
<sequence>MFHPIANIEDAQTLAQAIVNTIAEPFVVLDEKFRVLAASRSFYQTFKVDPEQTRGSLLYALGDGQWDIPALRLLLETIIPEKAAMDGFEVEHDFPNIGPRTMLLNARKVLYDHSSAVTILLAFNDITARRAIEREKEELLGRTEDLLRQKDVLLREMEHRVANSLQIIASILLLKARSVTSEETRQHLKDAHQRVLSVAEVQRHLHTTTGVEEIDVVSYLSKLCSSLAVSMVGEDQPIAVNVTAHGGRIDSQKAVSLGLIVTELVLNAIKYAFPMEKAKALIQVSYETDGGDWKLTVSDNGTGKLTSEPSSARLGTAIVEALVKQLEARIEVISDTKGTSVSVTRSTFTSRVPRAAWTIDLGPLVTRHQASREVQATEAQKAVA</sequence>
<keyword evidence="10" id="KW-1185">Reference proteome</keyword>
<dbReference type="Pfam" id="PF08448">
    <property type="entry name" value="PAS_4"/>
    <property type="match status" value="1"/>
</dbReference>
<evidence type="ECO:0000256" key="1">
    <source>
        <dbReference type="ARBA" id="ARBA00000085"/>
    </source>
</evidence>
<evidence type="ECO:0000256" key="5">
    <source>
        <dbReference type="ARBA" id="ARBA00022741"/>
    </source>
</evidence>
<dbReference type="EMBL" id="CAKXZT010000126">
    <property type="protein sequence ID" value="CAH2402371.1"/>
    <property type="molecule type" value="Genomic_DNA"/>
</dbReference>
<gene>
    <name evidence="9" type="ORF">MES5069_310107</name>
</gene>
<organism evidence="9 10">
    <name type="scientific">Mesorhizobium escarrei</name>
    <dbReference type="NCBI Taxonomy" id="666018"/>
    <lineage>
        <taxon>Bacteria</taxon>
        <taxon>Pseudomonadati</taxon>
        <taxon>Pseudomonadota</taxon>
        <taxon>Alphaproteobacteria</taxon>
        <taxon>Hyphomicrobiales</taxon>
        <taxon>Phyllobacteriaceae</taxon>
        <taxon>Mesorhizobium</taxon>
    </lineage>
</organism>
<comment type="catalytic activity">
    <reaction evidence="1">
        <text>ATP + protein L-histidine = ADP + protein N-phospho-L-histidine.</text>
        <dbReference type="EC" id="2.7.13.3"/>
    </reaction>
</comment>
<dbReference type="CDD" id="cd00130">
    <property type="entry name" value="PAS"/>
    <property type="match status" value="1"/>
</dbReference>
<dbReference type="Gene3D" id="3.30.450.20">
    <property type="entry name" value="PAS domain"/>
    <property type="match status" value="1"/>
</dbReference>
<evidence type="ECO:0000256" key="6">
    <source>
        <dbReference type="ARBA" id="ARBA00022777"/>
    </source>
</evidence>
<dbReference type="InterPro" id="IPR036890">
    <property type="entry name" value="HATPase_C_sf"/>
</dbReference>
<dbReference type="InterPro" id="IPR013656">
    <property type="entry name" value="PAS_4"/>
</dbReference>
<keyword evidence="7" id="KW-0067">ATP-binding</keyword>
<dbReference type="Gene3D" id="3.30.565.10">
    <property type="entry name" value="Histidine kinase-like ATPase, C-terminal domain"/>
    <property type="match status" value="1"/>
</dbReference>
<dbReference type="GO" id="GO:0016301">
    <property type="term" value="F:kinase activity"/>
    <property type="evidence" value="ECO:0007669"/>
    <property type="project" value="UniProtKB-KW"/>
</dbReference>
<evidence type="ECO:0000313" key="9">
    <source>
        <dbReference type="EMBL" id="CAH2402371.1"/>
    </source>
</evidence>
<evidence type="ECO:0000256" key="3">
    <source>
        <dbReference type="ARBA" id="ARBA00022553"/>
    </source>
</evidence>
<dbReference type="InterPro" id="IPR000014">
    <property type="entry name" value="PAS"/>
</dbReference>
<dbReference type="InterPro" id="IPR011495">
    <property type="entry name" value="Sig_transdc_His_kin_sub2_dim/P"/>
</dbReference>
<keyword evidence="3" id="KW-0597">Phosphoprotein</keyword>
<keyword evidence="5" id="KW-0547">Nucleotide-binding</keyword>
<dbReference type="SUPFAM" id="SSF55874">
    <property type="entry name" value="ATPase domain of HSP90 chaperone/DNA topoisomerase II/histidine kinase"/>
    <property type="match status" value="1"/>
</dbReference>
<evidence type="ECO:0000256" key="4">
    <source>
        <dbReference type="ARBA" id="ARBA00022679"/>
    </source>
</evidence>
<dbReference type="PANTHER" id="PTHR41523:SF8">
    <property type="entry name" value="ETHYLENE RESPONSE SENSOR PROTEIN"/>
    <property type="match status" value="1"/>
</dbReference>
<keyword evidence="6 9" id="KW-0418">Kinase</keyword>
<comment type="caution">
    <text evidence="9">The sequence shown here is derived from an EMBL/GenBank/DDBJ whole genome shotgun (WGS) entry which is preliminary data.</text>
</comment>
<evidence type="ECO:0000259" key="8">
    <source>
        <dbReference type="SMART" id="SM00387"/>
    </source>
</evidence>
<evidence type="ECO:0000256" key="7">
    <source>
        <dbReference type="ARBA" id="ARBA00022840"/>
    </source>
</evidence>
<dbReference type="InterPro" id="IPR003594">
    <property type="entry name" value="HATPase_dom"/>
</dbReference>
<keyword evidence="4" id="KW-0808">Transferase</keyword>
<name>A0ABN8JZ79_9HYPH</name>
<feature type="domain" description="Histidine kinase/HSP90-like ATPase" evidence="8">
    <location>
        <begin position="252"/>
        <end position="356"/>
    </location>
</feature>